<dbReference type="PANTHER" id="PTHR30005">
    <property type="entry name" value="EXOPOLYPHOSPHATASE"/>
    <property type="match status" value="1"/>
</dbReference>
<accession>A0A8F9TZB9</accession>
<dbReference type="PANTHER" id="PTHR30005:SF0">
    <property type="entry name" value="RETROGRADE REGULATION PROTEIN 2"/>
    <property type="match status" value="1"/>
</dbReference>
<evidence type="ECO:0000313" key="2">
    <source>
        <dbReference type="EMBL" id="QYM80787.1"/>
    </source>
</evidence>
<sequence length="322" mass="34393">MRPAHRPRHFRPVISAVAVIDIGSNSIKALLAQSTSDGTLHARYQRSIEARISAGISQREPRLTEDGLQRGLAAVQTLLTDLAPFQPDATVLVATSAVRDARNGDDFCARVHAATGHTIRILTGEEEATLIGRGLTCDPALRDLRDFYVFDLGGGSLECLVFRHRELQRKLSLPLGCVRLTERFIPDPSAAVPPAAIAAISAHVNASLETASFAFQLPADAVAVGTGGTLTTVRTIRAARVNEDLEATDSLIPLGELIHLRDELSALPLEERRRIGGLPPARADVFPAALATLVAVAESGGLGAFRHSLYNLRWGLAAAAFD</sequence>
<dbReference type="CDD" id="cd24006">
    <property type="entry name" value="ASKHA_NBD_PPX_GppA"/>
    <property type="match status" value="1"/>
</dbReference>
<evidence type="ECO:0000313" key="3">
    <source>
        <dbReference type="Proteomes" id="UP000825051"/>
    </source>
</evidence>
<dbReference type="Pfam" id="PF02541">
    <property type="entry name" value="Ppx-GppA"/>
    <property type="match status" value="1"/>
</dbReference>
<protein>
    <submittedName>
        <fullName evidence="2">Phosphatase</fullName>
    </submittedName>
</protein>
<dbReference type="KEGG" id="ole:K0B96_08050"/>
<dbReference type="Gene3D" id="3.30.420.40">
    <property type="match status" value="1"/>
</dbReference>
<organism evidence="2 3">
    <name type="scientific">Horticoccus luteus</name>
    <dbReference type="NCBI Taxonomy" id="2862869"/>
    <lineage>
        <taxon>Bacteria</taxon>
        <taxon>Pseudomonadati</taxon>
        <taxon>Verrucomicrobiota</taxon>
        <taxon>Opitutia</taxon>
        <taxon>Opitutales</taxon>
        <taxon>Opitutaceae</taxon>
        <taxon>Horticoccus</taxon>
    </lineage>
</organism>
<proteinExistence type="predicted"/>
<dbReference type="InterPro" id="IPR003695">
    <property type="entry name" value="Ppx_GppA_N"/>
</dbReference>
<dbReference type="InterPro" id="IPR043129">
    <property type="entry name" value="ATPase_NBD"/>
</dbReference>
<dbReference type="Proteomes" id="UP000825051">
    <property type="component" value="Chromosome"/>
</dbReference>
<dbReference type="EMBL" id="CP080507">
    <property type="protein sequence ID" value="QYM80787.1"/>
    <property type="molecule type" value="Genomic_DNA"/>
</dbReference>
<reference evidence="2" key="1">
    <citation type="submission" date="2021-08" db="EMBL/GenBank/DDBJ databases">
        <title>Genome of a novel bacterium of the phylum Verrucomicrobia, Oleiharenicola sp. KSB-15.</title>
        <authorList>
            <person name="Chung J.-H."/>
            <person name="Ahn J.-H."/>
            <person name="Yoon Y."/>
            <person name="Kim D.-Y."/>
            <person name="An S.-H."/>
            <person name="Park I."/>
            <person name="Yeon J."/>
        </authorList>
    </citation>
    <scope>NUCLEOTIDE SEQUENCE</scope>
    <source>
        <strain evidence="2">KSB-15</strain>
    </source>
</reference>
<name>A0A8F9TZB9_9BACT</name>
<dbReference type="InterPro" id="IPR050273">
    <property type="entry name" value="GppA/Ppx_hydrolase"/>
</dbReference>
<feature type="domain" description="Ppx/GppA phosphatase N-terminal" evidence="1">
    <location>
        <begin position="47"/>
        <end position="315"/>
    </location>
</feature>
<dbReference type="AlphaFoldDB" id="A0A8F9TZB9"/>
<keyword evidence="3" id="KW-1185">Reference proteome</keyword>
<gene>
    <name evidence="2" type="ORF">K0B96_08050</name>
</gene>
<dbReference type="SUPFAM" id="SSF53067">
    <property type="entry name" value="Actin-like ATPase domain"/>
    <property type="match status" value="2"/>
</dbReference>
<dbReference type="Gene3D" id="3.30.420.150">
    <property type="entry name" value="Exopolyphosphatase. Domain 2"/>
    <property type="match status" value="1"/>
</dbReference>
<dbReference type="GO" id="GO:0016462">
    <property type="term" value="F:pyrophosphatase activity"/>
    <property type="evidence" value="ECO:0007669"/>
    <property type="project" value="TreeGrafter"/>
</dbReference>
<evidence type="ECO:0000259" key="1">
    <source>
        <dbReference type="Pfam" id="PF02541"/>
    </source>
</evidence>